<sequence length="488" mass="54068">MSADLTKLESHLKTRSYVEGYTPSQADVVVFKAISSAPDATAHPAVARWYSHIKSYEPEFGSLSGSSQAGEAFLGGSSAAAAPAEAEDDDEVDLFGSDDEEDAEAERVKAERVAAYNAKKANKPKTVAKSVVTFEVKPWDDETDMVKLEESVRSIQWPGLVWGQSKLVPIGYGIRKLQITLVVEDDLVSLDELQEKVAEFEDYVQSSDVVAMQNIKGLLQGHVYGTELSHPKHMMSQDWELYGFAPVPRDPEVLFKDHPTASGPNPKQDLFVADDFPLPDTPLVKEVRAFAQKELDEQTFNHSNRVFVYGSALAKTHFPEWKYAETPTAVETYALSCLLHDIGTAEKFLATTHMSFEFKGAIVARDLILQLGGPEAEADSVCDAIIRHQDIFVKGGNITVVGQILQLATILDNVGLRANLVHPRLIETTTAKFPRKGWSEHFARVIEKELTLKPWCHTSTFEVPNWKAGVQSNFATDVRGNEVMRPYD</sequence>
<evidence type="ECO:0000256" key="3">
    <source>
        <dbReference type="ARBA" id="ARBA00022917"/>
    </source>
</evidence>
<dbReference type="Gene3D" id="3.30.70.60">
    <property type="match status" value="1"/>
</dbReference>
<dbReference type="SUPFAM" id="SSF54984">
    <property type="entry name" value="eEF-1beta-like"/>
    <property type="match status" value="1"/>
</dbReference>
<dbReference type="Pfam" id="PF10587">
    <property type="entry name" value="EF-1_beta_acid"/>
    <property type="match status" value="1"/>
</dbReference>
<dbReference type="InParanoid" id="A0A5C3PMA1"/>
<dbReference type="InterPro" id="IPR036282">
    <property type="entry name" value="Glutathione-S-Trfase_C_sf"/>
</dbReference>
<comment type="similarity">
    <text evidence="1">Belongs to the EF-1-beta/EF-1-delta family.</text>
</comment>
<keyword evidence="3" id="KW-0648">Protein biosynthesis</keyword>
<keyword evidence="6" id="KW-1185">Reference proteome</keyword>
<dbReference type="GO" id="GO:0005829">
    <property type="term" value="C:cytosol"/>
    <property type="evidence" value="ECO:0007669"/>
    <property type="project" value="TreeGrafter"/>
</dbReference>
<evidence type="ECO:0000313" key="6">
    <source>
        <dbReference type="Proteomes" id="UP000308197"/>
    </source>
</evidence>
<dbReference type="InterPro" id="IPR014717">
    <property type="entry name" value="Transl_elong_EF1B/ribsomal_bS6"/>
</dbReference>
<evidence type="ECO:0000256" key="1">
    <source>
        <dbReference type="ARBA" id="ARBA00007411"/>
    </source>
</evidence>
<dbReference type="InterPro" id="IPR049720">
    <property type="entry name" value="EF1B_bsu/dsu"/>
</dbReference>
<dbReference type="STRING" id="1314778.A0A5C3PMA1"/>
<dbReference type="Proteomes" id="UP000308197">
    <property type="component" value="Unassembled WGS sequence"/>
</dbReference>
<dbReference type="InterPro" id="IPR001326">
    <property type="entry name" value="Transl_elong_EF1B_B/D_CS"/>
</dbReference>
<evidence type="ECO:0000259" key="4">
    <source>
        <dbReference type="PROSITE" id="PS51831"/>
    </source>
</evidence>
<dbReference type="SMART" id="SM01182">
    <property type="entry name" value="EF-1_beta_acid"/>
    <property type="match status" value="1"/>
</dbReference>
<dbReference type="Pfam" id="PF01966">
    <property type="entry name" value="HD"/>
    <property type="match status" value="1"/>
</dbReference>
<name>A0A5C3PMA1_9APHY</name>
<evidence type="ECO:0000313" key="5">
    <source>
        <dbReference type="EMBL" id="TFK90914.1"/>
    </source>
</evidence>
<dbReference type="GO" id="GO:0005853">
    <property type="term" value="C:eukaryotic translation elongation factor 1 complex"/>
    <property type="evidence" value="ECO:0007669"/>
    <property type="project" value="InterPro"/>
</dbReference>
<dbReference type="PROSITE" id="PS51831">
    <property type="entry name" value="HD"/>
    <property type="match status" value="1"/>
</dbReference>
<dbReference type="GO" id="GO:0003746">
    <property type="term" value="F:translation elongation factor activity"/>
    <property type="evidence" value="ECO:0007669"/>
    <property type="project" value="UniProtKB-KW"/>
</dbReference>
<organism evidence="5 6">
    <name type="scientific">Polyporus arcularius HHB13444</name>
    <dbReference type="NCBI Taxonomy" id="1314778"/>
    <lineage>
        <taxon>Eukaryota</taxon>
        <taxon>Fungi</taxon>
        <taxon>Dikarya</taxon>
        <taxon>Basidiomycota</taxon>
        <taxon>Agaricomycotina</taxon>
        <taxon>Agaricomycetes</taxon>
        <taxon>Polyporales</taxon>
        <taxon>Polyporaceae</taxon>
        <taxon>Polyporus</taxon>
    </lineage>
</organism>
<dbReference type="InterPro" id="IPR006674">
    <property type="entry name" value="HD_domain"/>
</dbReference>
<dbReference type="Gene3D" id="1.10.3210.10">
    <property type="entry name" value="Hypothetical protein af1432"/>
    <property type="match status" value="1"/>
</dbReference>
<protein>
    <submittedName>
        <fullName evidence="5">Cyanamide hydratase</fullName>
    </submittedName>
</protein>
<dbReference type="PROSITE" id="PS00824">
    <property type="entry name" value="EF1BD_1"/>
    <property type="match status" value="1"/>
</dbReference>
<dbReference type="CDD" id="cd00292">
    <property type="entry name" value="EF1B"/>
    <property type="match status" value="1"/>
</dbReference>
<dbReference type="InterPro" id="IPR003607">
    <property type="entry name" value="HD/PDEase_dom"/>
</dbReference>
<dbReference type="InterPro" id="IPR036219">
    <property type="entry name" value="eEF-1beta-like_sf"/>
</dbReference>
<dbReference type="Pfam" id="PF00736">
    <property type="entry name" value="EF1_GNE"/>
    <property type="match status" value="1"/>
</dbReference>
<dbReference type="NCBIfam" id="TIGR03401">
    <property type="entry name" value="cyanamide_fam"/>
    <property type="match status" value="1"/>
</dbReference>
<keyword evidence="2" id="KW-0251">Elongation factor</keyword>
<dbReference type="SUPFAM" id="SSF47616">
    <property type="entry name" value="GST C-terminal domain-like"/>
    <property type="match status" value="1"/>
</dbReference>
<dbReference type="SUPFAM" id="SSF109604">
    <property type="entry name" value="HD-domain/PDEase-like"/>
    <property type="match status" value="1"/>
</dbReference>
<gene>
    <name evidence="5" type="ORF">K466DRAFT_596569</name>
</gene>
<accession>A0A5C3PMA1</accession>
<dbReference type="EMBL" id="ML211033">
    <property type="protein sequence ID" value="TFK90914.1"/>
    <property type="molecule type" value="Genomic_DNA"/>
</dbReference>
<dbReference type="InterPro" id="IPR018940">
    <property type="entry name" value="EF-1_beta_acid_region_euk"/>
</dbReference>
<dbReference type="AlphaFoldDB" id="A0A5C3PMA1"/>
<feature type="domain" description="HD" evidence="4">
    <location>
        <begin position="299"/>
        <end position="414"/>
    </location>
</feature>
<dbReference type="InterPro" id="IPR014038">
    <property type="entry name" value="EF1B_bsu/dsu_GNE"/>
</dbReference>
<dbReference type="CDD" id="cd00077">
    <property type="entry name" value="HDc"/>
    <property type="match status" value="1"/>
</dbReference>
<dbReference type="PANTHER" id="PTHR11595:SF21">
    <property type="entry name" value="ELONGATION FACTOR 1-BETA"/>
    <property type="match status" value="1"/>
</dbReference>
<dbReference type="InterPro" id="IPR017771">
    <property type="entry name" value="Cyanamide_hydratase_HD"/>
</dbReference>
<proteinExistence type="inferred from homology"/>
<reference evidence="5 6" key="1">
    <citation type="journal article" date="2019" name="Nat. Ecol. Evol.">
        <title>Megaphylogeny resolves global patterns of mushroom evolution.</title>
        <authorList>
            <person name="Varga T."/>
            <person name="Krizsan K."/>
            <person name="Foldi C."/>
            <person name="Dima B."/>
            <person name="Sanchez-Garcia M."/>
            <person name="Sanchez-Ramirez S."/>
            <person name="Szollosi G.J."/>
            <person name="Szarkandi J.G."/>
            <person name="Papp V."/>
            <person name="Albert L."/>
            <person name="Andreopoulos W."/>
            <person name="Angelini C."/>
            <person name="Antonin V."/>
            <person name="Barry K.W."/>
            <person name="Bougher N.L."/>
            <person name="Buchanan P."/>
            <person name="Buyck B."/>
            <person name="Bense V."/>
            <person name="Catcheside P."/>
            <person name="Chovatia M."/>
            <person name="Cooper J."/>
            <person name="Damon W."/>
            <person name="Desjardin D."/>
            <person name="Finy P."/>
            <person name="Geml J."/>
            <person name="Haridas S."/>
            <person name="Hughes K."/>
            <person name="Justo A."/>
            <person name="Karasinski D."/>
            <person name="Kautmanova I."/>
            <person name="Kiss B."/>
            <person name="Kocsube S."/>
            <person name="Kotiranta H."/>
            <person name="LaButti K.M."/>
            <person name="Lechner B.E."/>
            <person name="Liimatainen K."/>
            <person name="Lipzen A."/>
            <person name="Lukacs Z."/>
            <person name="Mihaltcheva S."/>
            <person name="Morgado L.N."/>
            <person name="Niskanen T."/>
            <person name="Noordeloos M.E."/>
            <person name="Ohm R.A."/>
            <person name="Ortiz-Santana B."/>
            <person name="Ovrebo C."/>
            <person name="Racz N."/>
            <person name="Riley R."/>
            <person name="Savchenko A."/>
            <person name="Shiryaev A."/>
            <person name="Soop K."/>
            <person name="Spirin V."/>
            <person name="Szebenyi C."/>
            <person name="Tomsovsky M."/>
            <person name="Tulloss R.E."/>
            <person name="Uehling J."/>
            <person name="Grigoriev I.V."/>
            <person name="Vagvolgyi C."/>
            <person name="Papp T."/>
            <person name="Martin F.M."/>
            <person name="Miettinen O."/>
            <person name="Hibbett D.S."/>
            <person name="Nagy L.G."/>
        </authorList>
    </citation>
    <scope>NUCLEOTIDE SEQUENCE [LARGE SCALE GENOMIC DNA]</scope>
    <source>
        <strain evidence="5 6">HHB13444</strain>
    </source>
</reference>
<dbReference type="SMART" id="SM00888">
    <property type="entry name" value="EF1_GNE"/>
    <property type="match status" value="1"/>
</dbReference>
<evidence type="ECO:0000256" key="2">
    <source>
        <dbReference type="ARBA" id="ARBA00022768"/>
    </source>
</evidence>
<dbReference type="PANTHER" id="PTHR11595">
    <property type="entry name" value="EF-HAND AND COILED-COIL DOMAIN-CONTAINING FAMILY MEMBER"/>
    <property type="match status" value="1"/>
</dbReference>
<dbReference type="Gene3D" id="1.20.1050.130">
    <property type="match status" value="1"/>
</dbReference>
<dbReference type="FunFam" id="3.30.70.60:FF:000001">
    <property type="entry name" value="Elongation factor 1-beta 1 like"/>
    <property type="match status" value="1"/>
</dbReference>
<dbReference type="GO" id="GO:0005085">
    <property type="term" value="F:guanyl-nucleotide exchange factor activity"/>
    <property type="evidence" value="ECO:0007669"/>
    <property type="project" value="TreeGrafter"/>
</dbReference>